<dbReference type="Proteomes" id="UP000077317">
    <property type="component" value="Chromosome"/>
</dbReference>
<name>A0A172QA79_9STRE</name>
<dbReference type="OrthoDB" id="2136578at2"/>
<protein>
    <submittedName>
        <fullName evidence="1">Uncharacterized protein</fullName>
    </submittedName>
</protein>
<dbReference type="AlphaFoldDB" id="A0A172QA79"/>
<organism evidence="1 2">
    <name type="scientific">Streptococcus pantholopis</name>
    <dbReference type="NCBI Taxonomy" id="1811193"/>
    <lineage>
        <taxon>Bacteria</taxon>
        <taxon>Bacillati</taxon>
        <taxon>Bacillota</taxon>
        <taxon>Bacilli</taxon>
        <taxon>Lactobacillales</taxon>
        <taxon>Streptococcaceae</taxon>
        <taxon>Streptococcus</taxon>
    </lineage>
</organism>
<dbReference type="EMBL" id="CP014699">
    <property type="protein sequence ID" value="AND80413.1"/>
    <property type="molecule type" value="Genomic_DNA"/>
</dbReference>
<accession>A0A172QA79</accession>
<gene>
    <name evidence="1" type="ORF">A0O21_03500</name>
</gene>
<reference evidence="1 2" key="1">
    <citation type="journal article" date="2016" name="Int. J. Syst. Evol. Microbiol.">
        <title>Streptococcuspantholopis sp. nov., isolated from faeces of the Tibetan antelope (Pantholops hodgsonii).</title>
        <authorList>
            <person name="Bai X."/>
            <person name="Xiong Y."/>
            <person name="Lu S."/>
            <person name="Jin D."/>
            <person name="Lai X."/>
            <person name="Yang J."/>
            <person name="Niu L."/>
            <person name="Hu S."/>
            <person name="Meng X."/>
            <person name="Pu J."/>
            <person name="Ye C."/>
            <person name="Xu J."/>
        </authorList>
    </citation>
    <scope>NUCLEOTIDE SEQUENCE [LARGE SCALE GENOMIC DNA]</scope>
    <source>
        <strain evidence="1 2">TA 26</strain>
    </source>
</reference>
<evidence type="ECO:0000313" key="2">
    <source>
        <dbReference type="Proteomes" id="UP000077317"/>
    </source>
</evidence>
<keyword evidence="2" id="KW-1185">Reference proteome</keyword>
<reference evidence="2" key="2">
    <citation type="submission" date="2016-03" db="EMBL/GenBank/DDBJ databases">
        <title>Streptococcus antelopensis sp. nov., isolated from the feces of the Tibetan antelope (Pantholops hodgsonii) in Hoh Xil National Nature Reserve, Qinghai, China.</title>
        <authorList>
            <person name="Bai X."/>
        </authorList>
    </citation>
    <scope>NUCLEOTIDE SEQUENCE [LARGE SCALE GENOMIC DNA]</scope>
    <source>
        <strain evidence="2">TA 26</strain>
    </source>
</reference>
<dbReference type="STRING" id="1811193.A0O21_03500"/>
<dbReference type="KEGG" id="spat:A0O21_03500"/>
<sequence>MAGSWENAAADALTFNQTGLTTSGMTGSFLDIDQDGVLLLNVETADKTNLTLYIIPAGKTLSSAYFSNGQSDTTDIAKDRILSSQDLTAENLAEKAYYHITAE</sequence>
<evidence type="ECO:0000313" key="1">
    <source>
        <dbReference type="EMBL" id="AND80413.1"/>
    </source>
</evidence>
<proteinExistence type="predicted"/>